<dbReference type="SUPFAM" id="SSF50998">
    <property type="entry name" value="Quinoprotein alcohol dehydrogenase-like"/>
    <property type="match status" value="1"/>
</dbReference>
<dbReference type="GO" id="GO:0046872">
    <property type="term" value="F:metal ion binding"/>
    <property type="evidence" value="ECO:0007669"/>
    <property type="project" value="UniProtKB-KW"/>
</dbReference>
<dbReference type="InterPro" id="IPR018391">
    <property type="entry name" value="PQQ_b-propeller_rpt"/>
</dbReference>
<keyword evidence="5" id="KW-0106">Calcium</keyword>
<feature type="compositionally biased region" description="Polar residues" evidence="7">
    <location>
        <begin position="1682"/>
        <end position="1698"/>
    </location>
</feature>
<dbReference type="Pfam" id="PF05567">
    <property type="entry name" value="T4P_PilY1"/>
    <property type="match status" value="1"/>
</dbReference>
<dbReference type="PROSITE" id="PS50287">
    <property type="entry name" value="SRCR_2"/>
    <property type="match status" value="1"/>
</dbReference>
<dbReference type="RefSeq" id="WP_201175885.1">
    <property type="nucleotide sequence ID" value="NZ_JAEPWM010000010.1"/>
</dbReference>
<evidence type="ECO:0000256" key="7">
    <source>
        <dbReference type="SAM" id="MobiDB-lite"/>
    </source>
</evidence>
<dbReference type="EMBL" id="JAEPWM010000010">
    <property type="protein sequence ID" value="MBK6008488.1"/>
    <property type="molecule type" value="Genomic_DNA"/>
</dbReference>
<evidence type="ECO:0000256" key="5">
    <source>
        <dbReference type="ARBA" id="ARBA00022837"/>
    </source>
</evidence>
<evidence type="ECO:0000256" key="6">
    <source>
        <dbReference type="ARBA" id="ARBA00023263"/>
    </source>
</evidence>
<keyword evidence="6" id="KW-0281">Fimbrium</keyword>
<protein>
    <recommendedName>
        <fullName evidence="8">SRCR domain-containing protein</fullName>
    </recommendedName>
</protein>
<proteinExistence type="inferred from homology"/>
<dbReference type="SMART" id="SM00564">
    <property type="entry name" value="PQQ"/>
    <property type="match status" value="3"/>
</dbReference>
<dbReference type="GO" id="GO:0016020">
    <property type="term" value="C:membrane"/>
    <property type="evidence" value="ECO:0007669"/>
    <property type="project" value="InterPro"/>
</dbReference>
<comment type="similarity">
    <text evidence="2">Belongs to the PilY1 family.</text>
</comment>
<evidence type="ECO:0000313" key="10">
    <source>
        <dbReference type="Proteomes" id="UP000630528"/>
    </source>
</evidence>
<feature type="region of interest" description="Disordered" evidence="7">
    <location>
        <begin position="579"/>
        <end position="613"/>
    </location>
</feature>
<feature type="region of interest" description="Disordered" evidence="7">
    <location>
        <begin position="1682"/>
        <end position="1708"/>
    </location>
</feature>
<feature type="domain" description="SRCR" evidence="8">
    <location>
        <begin position="608"/>
        <end position="732"/>
    </location>
</feature>
<evidence type="ECO:0000259" key="8">
    <source>
        <dbReference type="PROSITE" id="PS50287"/>
    </source>
</evidence>
<feature type="compositionally biased region" description="Polar residues" evidence="7">
    <location>
        <begin position="583"/>
        <end position="613"/>
    </location>
</feature>
<comment type="subcellular location">
    <subcellularLocation>
        <location evidence="1">Fimbrium</location>
    </subcellularLocation>
</comment>
<keyword evidence="3" id="KW-1029">Fimbrium biogenesis</keyword>
<keyword evidence="4" id="KW-0479">Metal-binding</keyword>
<dbReference type="InterPro" id="IPR001190">
    <property type="entry name" value="SRCR"/>
</dbReference>
<sequence>MSKPMSPCDRGRALRRRASRHGAGAVAALALLAAAAPGTGRSATTQLSPVPLPTYTVGSTVYIRPNFLMVLDDSGSMAWDYLPDWANDVPDNYKAPSTGDAGADVTWSGTPLPAFLYFNASFNGLAYNPALTYLPPTMFTSSGAKDTTSYPSMTSARTSGWTAVPNDGYKVQSTSTANLVDNRNAFFYTTQAGEYCDSPALTNCQAATAPAGKFAYPAPLRWCSDQQLTNCRGLQSTTYKYPRMPAPRIVTLAIASTNNSGAISSITVDGKQILSAPATSGNSSSTPTLAANIATQINNCRYVLPANTACTAVGYSAVATGSTVTIYAPGVPTAAPTFTTGGTVSASFSSGGFARAAIPLPDYLATGAARSASVVPGENLRTAISSSVSSYPYPGTTAKASSRTDCAGTTCTRDEELTNYANWWAYYRTRMQMMKSATSRAFGALDTDADIAAGTTRYRVGYLTINNNTGADFVNVTDFTGPQKFTWFTQLFKANPGSNTPLRSALAQAGQYYGGVLTGAFRGTTAVDPLQYSCQKNYTILSTDGYWNTNTDAPNKGVGSKLDGKTMVGNQDGMLARPYNDGAVTQPQTRTSTLQQRKQTQSAQKGTLQQRRSQLQMRTGQLQVATSNDKGSTWTAWQNTTSCTWDTSSRTRTRCQYVSWTAWTGTPSCSPNHNTSSADGTVWTGPGVDCQQMEIAAWANASSCTPAGPDSRGNITECQYAFASAAPTATCAPAYTSGDYSNATVYANCTQGSNQSWTNVSSCTATSPASNGTYTACQYSAWTNWANASSCSPAPRSTGPNYTIATARECNTVASGGTSDTLADVAAYYYNTDLRDATQAAPDATGSCTAANGSTDLCTNNVPAFGRDVNPKQHMTTHTLGLGATGMMVFSPYQNDLAGNRIYVPDYWQQPSGDFYDVANGSTANPASGICPWQASGTTCTWPTPASDSPANIDDLWHAAVNGHGTYFSAADPAAVSNALANVLSQIANTPNPGTAAAAASSNPNVTSSDNYVFSSSYKSVDWFGELIMQQFNADGTLTPQQWSAMRLLDCATTPWAGTHSYAVGDVFNQGGTCYLVTNAYTSGSAFSTTIDAGNSAALTGTPVTRTIYTVGASGLVNFTWPTLTAAQQAYFSTPYINAGAATGGLSQFCSSGTTCLSSTAQAAASGQALVNYLRGDRTNETGYFRTRAHILGDIVSSEARYVKVPQQNYLDANYSAFQAAMANRAATVYVGANDGMLHAFDALTGMERWAFVPSAVLPNLYHLADMNYGNQHLYFVDGTPEVGDICPNAPSTTCTAGQWKTILVGGLNQGGKSFYALDVTDPAAPKYLWEFTNTNLGYTYGNPRIGKLADGTWVVVVSSGYNNADGLGHVYVLNANTGALIRDIADTAGSPGSPSGLARIAARATTASTNNVIEQVYGGDLLGNVWRFDINDRIGTPGYDAQLLVNLQDPSGNPQPITAKPTVATTPNNFPLVMIGTGRYLGVSDLADTSTYSMYGIKDPLTGSTGALLVTPRANNSNFVHQTLTSTTCPSDAPSTICTQGQVVRTSSSLPVDWGVRNGWYLDFPIAGERSVTDSTLALGTLVFTTVKPQSATADQIQGCNGADTAINAKSYLYYLDYLSGGAVAGTKNVMGEELCTCIATRPSVVKTQSGNVEGIIRTSGGGSTALDSGGVVGGSTDLGYTQRQDLPYNNSGSSPRRLSWRELNGQ</sequence>
<evidence type="ECO:0000256" key="2">
    <source>
        <dbReference type="ARBA" id="ARBA00008387"/>
    </source>
</evidence>
<organism evidence="9 10">
    <name type="scientific">Ramlibacter ginsenosidimutans</name>
    <dbReference type="NCBI Taxonomy" id="502333"/>
    <lineage>
        <taxon>Bacteria</taxon>
        <taxon>Pseudomonadati</taxon>
        <taxon>Pseudomonadota</taxon>
        <taxon>Betaproteobacteria</taxon>
        <taxon>Burkholderiales</taxon>
        <taxon>Comamonadaceae</taxon>
        <taxon>Ramlibacter</taxon>
    </lineage>
</organism>
<dbReference type="GO" id="GO:0009289">
    <property type="term" value="C:pilus"/>
    <property type="evidence" value="ECO:0007669"/>
    <property type="project" value="UniProtKB-SubCell"/>
</dbReference>
<reference evidence="9" key="2">
    <citation type="submission" date="2021-01" db="EMBL/GenBank/DDBJ databases">
        <authorList>
            <person name="Kang M."/>
        </authorList>
    </citation>
    <scope>NUCLEOTIDE SEQUENCE</scope>
    <source>
        <strain evidence="9">KACC 17527</strain>
    </source>
</reference>
<name>A0A934TW24_9BURK</name>
<dbReference type="InterPro" id="IPR008707">
    <property type="entry name" value="B-propeller_PilY1"/>
</dbReference>
<evidence type="ECO:0000256" key="4">
    <source>
        <dbReference type="ARBA" id="ARBA00022723"/>
    </source>
</evidence>
<dbReference type="Proteomes" id="UP000630528">
    <property type="component" value="Unassembled WGS sequence"/>
</dbReference>
<reference evidence="9" key="1">
    <citation type="journal article" date="2012" name="J. Microbiol. Biotechnol.">
        <title>Ramlibacter ginsenosidimutans sp. nov., with ginsenoside-converting activity.</title>
        <authorList>
            <person name="Wang L."/>
            <person name="An D.S."/>
            <person name="Kim S.G."/>
            <person name="Jin F.X."/>
            <person name="Kim S.C."/>
            <person name="Lee S.T."/>
            <person name="Im W.T."/>
        </authorList>
    </citation>
    <scope>NUCLEOTIDE SEQUENCE</scope>
    <source>
        <strain evidence="9">KACC 17527</strain>
    </source>
</reference>
<accession>A0A934TW24</accession>
<gene>
    <name evidence="9" type="ORF">JJB11_20490</name>
</gene>
<evidence type="ECO:0000313" key="9">
    <source>
        <dbReference type="EMBL" id="MBK6008488.1"/>
    </source>
</evidence>
<evidence type="ECO:0000256" key="3">
    <source>
        <dbReference type="ARBA" id="ARBA00022558"/>
    </source>
</evidence>
<keyword evidence="10" id="KW-1185">Reference proteome</keyword>
<evidence type="ECO:0000256" key="1">
    <source>
        <dbReference type="ARBA" id="ARBA00004561"/>
    </source>
</evidence>
<dbReference type="InterPro" id="IPR011047">
    <property type="entry name" value="Quinoprotein_ADH-like_sf"/>
</dbReference>
<comment type="caution">
    <text evidence="9">The sequence shown here is derived from an EMBL/GenBank/DDBJ whole genome shotgun (WGS) entry which is preliminary data.</text>
</comment>